<dbReference type="InterPro" id="IPR000160">
    <property type="entry name" value="GGDEF_dom"/>
</dbReference>
<dbReference type="SUPFAM" id="SSF52172">
    <property type="entry name" value="CheY-like"/>
    <property type="match status" value="1"/>
</dbReference>
<dbReference type="CDD" id="cd19920">
    <property type="entry name" value="REC_PA4781-like"/>
    <property type="match status" value="1"/>
</dbReference>
<evidence type="ECO:0000256" key="3">
    <source>
        <dbReference type="ARBA" id="ARBA00034247"/>
    </source>
</evidence>
<protein>
    <recommendedName>
        <fullName evidence="2">diguanylate cyclase</fullName>
        <ecNumber evidence="2">2.7.7.65</ecNumber>
    </recommendedName>
</protein>
<dbReference type="SMART" id="SM00448">
    <property type="entry name" value="REC"/>
    <property type="match status" value="1"/>
</dbReference>
<dbReference type="SUPFAM" id="SSF55073">
    <property type="entry name" value="Nucleotide cyclase"/>
    <property type="match status" value="1"/>
</dbReference>
<accession>A0A839IP87</accession>
<dbReference type="GO" id="GO:0005886">
    <property type="term" value="C:plasma membrane"/>
    <property type="evidence" value="ECO:0007669"/>
    <property type="project" value="TreeGrafter"/>
</dbReference>
<dbReference type="EC" id="2.7.7.65" evidence="2"/>
<dbReference type="PROSITE" id="PS50887">
    <property type="entry name" value="GGDEF"/>
    <property type="match status" value="1"/>
</dbReference>
<reference evidence="7 8" key="1">
    <citation type="submission" date="2020-08" db="EMBL/GenBank/DDBJ databases">
        <title>Oceanospirillum sp. nov. isolated from marine sediment.</title>
        <authorList>
            <person name="Ji X."/>
        </authorList>
    </citation>
    <scope>NUCLEOTIDE SEQUENCE [LARGE SCALE GENOMIC DNA]</scope>
    <source>
        <strain evidence="7 8">D5</strain>
    </source>
</reference>
<evidence type="ECO:0000313" key="7">
    <source>
        <dbReference type="EMBL" id="MBB1486731.1"/>
    </source>
</evidence>
<comment type="caution">
    <text evidence="7">The sequence shown here is derived from an EMBL/GenBank/DDBJ whole genome shotgun (WGS) entry which is preliminary data.</text>
</comment>
<dbReference type="NCBIfam" id="TIGR00254">
    <property type="entry name" value="GGDEF"/>
    <property type="match status" value="1"/>
</dbReference>
<dbReference type="CDD" id="cd01949">
    <property type="entry name" value="GGDEF"/>
    <property type="match status" value="1"/>
</dbReference>
<keyword evidence="4" id="KW-0597">Phosphoprotein</keyword>
<dbReference type="InterPro" id="IPR011006">
    <property type="entry name" value="CheY-like_superfamily"/>
</dbReference>
<dbReference type="GO" id="GO:1902201">
    <property type="term" value="P:negative regulation of bacterial-type flagellum-dependent cell motility"/>
    <property type="evidence" value="ECO:0007669"/>
    <property type="project" value="TreeGrafter"/>
</dbReference>
<comment type="cofactor">
    <cofactor evidence="1">
        <name>Mg(2+)</name>
        <dbReference type="ChEBI" id="CHEBI:18420"/>
    </cofactor>
</comment>
<dbReference type="EMBL" id="JACJFM010000009">
    <property type="protein sequence ID" value="MBB1486731.1"/>
    <property type="molecule type" value="Genomic_DNA"/>
</dbReference>
<dbReference type="InterPro" id="IPR029787">
    <property type="entry name" value="Nucleotide_cyclase"/>
</dbReference>
<dbReference type="SMART" id="SM00267">
    <property type="entry name" value="GGDEF"/>
    <property type="match status" value="1"/>
</dbReference>
<dbReference type="AlphaFoldDB" id="A0A839IP87"/>
<feature type="domain" description="GGDEF" evidence="6">
    <location>
        <begin position="166"/>
        <end position="300"/>
    </location>
</feature>
<dbReference type="PANTHER" id="PTHR45138:SF9">
    <property type="entry name" value="DIGUANYLATE CYCLASE DGCM-RELATED"/>
    <property type="match status" value="1"/>
</dbReference>
<evidence type="ECO:0000256" key="4">
    <source>
        <dbReference type="PROSITE-ProRule" id="PRU00169"/>
    </source>
</evidence>
<dbReference type="PROSITE" id="PS50110">
    <property type="entry name" value="RESPONSE_REGULATORY"/>
    <property type="match status" value="1"/>
</dbReference>
<dbReference type="PANTHER" id="PTHR45138">
    <property type="entry name" value="REGULATORY COMPONENTS OF SENSORY TRANSDUCTION SYSTEM"/>
    <property type="match status" value="1"/>
</dbReference>
<dbReference type="Proteomes" id="UP000565262">
    <property type="component" value="Unassembled WGS sequence"/>
</dbReference>
<dbReference type="GO" id="GO:0000160">
    <property type="term" value="P:phosphorelay signal transduction system"/>
    <property type="evidence" value="ECO:0007669"/>
    <property type="project" value="InterPro"/>
</dbReference>
<dbReference type="InterPro" id="IPR050469">
    <property type="entry name" value="Diguanylate_Cyclase"/>
</dbReference>
<dbReference type="GO" id="GO:0043709">
    <property type="term" value="P:cell adhesion involved in single-species biofilm formation"/>
    <property type="evidence" value="ECO:0007669"/>
    <property type="project" value="TreeGrafter"/>
</dbReference>
<dbReference type="Pfam" id="PF00990">
    <property type="entry name" value="GGDEF"/>
    <property type="match status" value="1"/>
</dbReference>
<dbReference type="InterPro" id="IPR001789">
    <property type="entry name" value="Sig_transdc_resp-reg_receiver"/>
</dbReference>
<comment type="catalytic activity">
    <reaction evidence="3">
        <text>2 GTP = 3',3'-c-di-GMP + 2 diphosphate</text>
        <dbReference type="Rhea" id="RHEA:24898"/>
        <dbReference type="ChEBI" id="CHEBI:33019"/>
        <dbReference type="ChEBI" id="CHEBI:37565"/>
        <dbReference type="ChEBI" id="CHEBI:58805"/>
        <dbReference type="EC" id="2.7.7.65"/>
    </reaction>
</comment>
<dbReference type="InterPro" id="IPR043128">
    <property type="entry name" value="Rev_trsase/Diguanyl_cyclase"/>
</dbReference>
<sequence>MKRNGGKVLIVDDERLNITVLAALMEDEYDIVVAKSGEQALKRAHAEQAPDLILLDVIMPDIDGYEVCRRLKEDESTRHIPIIFITVKGTVEEETRGLEMGAVDYITKPFSPAIVKARVANHIELKRQRDMLQHLNLTDPLTGIANRRYFDDYLNHEMKLSEQNLSPLSLVMLDIDSFKDYNDNYGHNSGDKCLRQVATALDKCSEGLTHLVARFGGEEFALVLPGTTSEQAINIAEKHRQFIYDLNIPHKASAVSGRVSVSLGIAGYHPGDTTETLVERADKALYRAKHGGRNKSVLIS</sequence>
<name>A0A839IP87_9GAMM</name>
<gene>
    <name evidence="7" type="ORF">H4O21_08930</name>
</gene>
<dbReference type="RefSeq" id="WP_182808517.1">
    <property type="nucleotide sequence ID" value="NZ_JACJFM010000009.1"/>
</dbReference>
<dbReference type="GO" id="GO:0052621">
    <property type="term" value="F:diguanylate cyclase activity"/>
    <property type="evidence" value="ECO:0007669"/>
    <property type="project" value="UniProtKB-EC"/>
</dbReference>
<dbReference type="Gene3D" id="3.30.70.270">
    <property type="match status" value="1"/>
</dbReference>
<feature type="domain" description="Response regulatory" evidence="5">
    <location>
        <begin position="7"/>
        <end position="123"/>
    </location>
</feature>
<keyword evidence="8" id="KW-1185">Reference proteome</keyword>
<feature type="modified residue" description="4-aspartylphosphate" evidence="4">
    <location>
        <position position="56"/>
    </location>
</feature>
<proteinExistence type="predicted"/>
<evidence type="ECO:0000259" key="5">
    <source>
        <dbReference type="PROSITE" id="PS50110"/>
    </source>
</evidence>
<evidence type="ECO:0000313" key="8">
    <source>
        <dbReference type="Proteomes" id="UP000565262"/>
    </source>
</evidence>
<evidence type="ECO:0000256" key="2">
    <source>
        <dbReference type="ARBA" id="ARBA00012528"/>
    </source>
</evidence>
<dbReference type="Pfam" id="PF00072">
    <property type="entry name" value="Response_reg"/>
    <property type="match status" value="1"/>
</dbReference>
<evidence type="ECO:0000259" key="6">
    <source>
        <dbReference type="PROSITE" id="PS50887"/>
    </source>
</evidence>
<organism evidence="7 8">
    <name type="scientific">Oceanospirillum sediminis</name>
    <dbReference type="NCBI Taxonomy" id="2760088"/>
    <lineage>
        <taxon>Bacteria</taxon>
        <taxon>Pseudomonadati</taxon>
        <taxon>Pseudomonadota</taxon>
        <taxon>Gammaproteobacteria</taxon>
        <taxon>Oceanospirillales</taxon>
        <taxon>Oceanospirillaceae</taxon>
        <taxon>Oceanospirillum</taxon>
    </lineage>
</organism>
<dbReference type="Gene3D" id="3.40.50.2300">
    <property type="match status" value="1"/>
</dbReference>
<dbReference type="FunFam" id="3.30.70.270:FF:000001">
    <property type="entry name" value="Diguanylate cyclase domain protein"/>
    <property type="match status" value="1"/>
</dbReference>
<evidence type="ECO:0000256" key="1">
    <source>
        <dbReference type="ARBA" id="ARBA00001946"/>
    </source>
</evidence>